<feature type="compositionally biased region" description="Low complexity" evidence="9">
    <location>
        <begin position="452"/>
        <end position="469"/>
    </location>
</feature>
<dbReference type="PANTHER" id="PTHR24421">
    <property type="entry name" value="NITRATE/NITRITE SENSOR PROTEIN NARX-RELATED"/>
    <property type="match status" value="1"/>
</dbReference>
<evidence type="ECO:0000256" key="7">
    <source>
        <dbReference type="ARBA" id="ARBA00022840"/>
    </source>
</evidence>
<feature type="compositionally biased region" description="Gly residues" evidence="9">
    <location>
        <begin position="402"/>
        <end position="414"/>
    </location>
</feature>
<dbReference type="Proteomes" id="UP000319210">
    <property type="component" value="Unassembled WGS sequence"/>
</dbReference>
<comment type="caution">
    <text evidence="12">The sequence shown here is derived from an EMBL/GenBank/DDBJ whole genome shotgun (WGS) entry which is preliminary data.</text>
</comment>
<gene>
    <name evidence="12" type="ORF">SCA03_19380</name>
</gene>
<feature type="domain" description="Signal transduction histidine kinase subgroup 3 dimerisation and phosphoacceptor" evidence="11">
    <location>
        <begin position="215"/>
        <end position="280"/>
    </location>
</feature>
<feature type="transmembrane region" description="Helical" evidence="10">
    <location>
        <begin position="57"/>
        <end position="76"/>
    </location>
</feature>
<evidence type="ECO:0000259" key="11">
    <source>
        <dbReference type="Pfam" id="PF07730"/>
    </source>
</evidence>
<dbReference type="InterPro" id="IPR011712">
    <property type="entry name" value="Sig_transdc_His_kin_sub3_dim/P"/>
</dbReference>
<dbReference type="SUPFAM" id="SSF55874">
    <property type="entry name" value="ATPase domain of HSP90 chaperone/DNA topoisomerase II/histidine kinase"/>
    <property type="match status" value="1"/>
</dbReference>
<comment type="catalytic activity">
    <reaction evidence="1">
        <text>ATP + protein L-histidine = ADP + protein N-phospho-L-histidine.</text>
        <dbReference type="EC" id="2.7.13.3"/>
    </reaction>
</comment>
<evidence type="ECO:0000313" key="12">
    <source>
        <dbReference type="EMBL" id="GEB49387.1"/>
    </source>
</evidence>
<feature type="compositionally biased region" description="Low complexity" evidence="9">
    <location>
        <begin position="415"/>
        <end position="433"/>
    </location>
</feature>
<evidence type="ECO:0000256" key="5">
    <source>
        <dbReference type="ARBA" id="ARBA00022741"/>
    </source>
</evidence>
<dbReference type="GO" id="GO:0000155">
    <property type="term" value="F:phosphorelay sensor kinase activity"/>
    <property type="evidence" value="ECO:0007669"/>
    <property type="project" value="InterPro"/>
</dbReference>
<proteinExistence type="predicted"/>
<feature type="transmembrane region" description="Helical" evidence="10">
    <location>
        <begin position="159"/>
        <end position="178"/>
    </location>
</feature>
<evidence type="ECO:0000256" key="9">
    <source>
        <dbReference type="SAM" id="MobiDB-lite"/>
    </source>
</evidence>
<reference evidence="12 13" key="1">
    <citation type="submission" date="2019-06" db="EMBL/GenBank/DDBJ databases">
        <title>Whole genome shotgun sequence of Streptomyces cacaoi subsp. cacaoi NBRC 12748.</title>
        <authorList>
            <person name="Hosoyama A."/>
            <person name="Uohara A."/>
            <person name="Ohji S."/>
            <person name="Ichikawa N."/>
        </authorList>
    </citation>
    <scope>NUCLEOTIDE SEQUENCE [LARGE SCALE GENOMIC DNA]</scope>
    <source>
        <strain evidence="12 13">NBRC 12748</strain>
    </source>
</reference>
<feature type="transmembrane region" description="Helical" evidence="10">
    <location>
        <begin position="82"/>
        <end position="108"/>
    </location>
</feature>
<feature type="compositionally biased region" description="Gly residues" evidence="9">
    <location>
        <begin position="307"/>
        <end position="319"/>
    </location>
</feature>
<dbReference type="EMBL" id="BJMM01000007">
    <property type="protein sequence ID" value="GEB49387.1"/>
    <property type="molecule type" value="Genomic_DNA"/>
</dbReference>
<evidence type="ECO:0000256" key="10">
    <source>
        <dbReference type="SAM" id="Phobius"/>
    </source>
</evidence>
<dbReference type="GO" id="GO:0016020">
    <property type="term" value="C:membrane"/>
    <property type="evidence" value="ECO:0007669"/>
    <property type="project" value="InterPro"/>
</dbReference>
<dbReference type="InterPro" id="IPR036890">
    <property type="entry name" value="HATPase_C_sf"/>
</dbReference>
<sequence length="613" mass="60573">MEPGRTLGGMTETGENRARGAPWWWGRPRSVVLDVFLGVASAAECGLQGESFARETGLPTALTVLLGLLVGGLLVLRRRWPIAVVLVAIAVIPAEMGTLMSIVGLYTLAATEVPRRITGLLASMAALGTLVMVMVRLGQGIGQDPDFNPSAWFVPLMSVLWSVGMTAPPVLLGLYVGARRRLVESLRERADGLERELSLLADRAEERAEWARNEERTRIAREMHDVVAHRVSLMVVHAAALQAVALKDPEKASKNAALVGDMGRQALEELRTMLGVLRAGDAGKSAAGERSGAAAGALPVAAGAGAGAEAGQRGAGSGAAGQRVSGARRGTSAGAHGADGADGADGGAGGTGGTGGTSGTGGGAVPGEDVAPGGTPAVGAVRPDGVDVDVDVEAVAADGVNGADGAGRGEGAAVGAGVAEPGRDGVVGPRGAPAGSGGGTVSASGGAGVGSASGAAGAGRSPSAAVGGAGSGVAEAVAGVGAPRLAELDVLVGQSRAAGMTVELSVEGEPVRECPEPVEQTAYRVVQEALTNVHKHAAGAATRVRVAHRAAEVALQVENEPAVDGAVEAGLPSGGNGLVGMRERVTALGGGFVSGPTDAGGFRVSAIIPYARS</sequence>
<keyword evidence="8" id="KW-0902">Two-component regulatory system</keyword>
<protein>
    <recommendedName>
        <fullName evidence="2">histidine kinase</fullName>
        <ecNumber evidence="2">2.7.13.3</ecNumber>
    </recommendedName>
</protein>
<feature type="compositionally biased region" description="Gly residues" evidence="9">
    <location>
        <begin position="343"/>
        <end position="365"/>
    </location>
</feature>
<evidence type="ECO:0000256" key="1">
    <source>
        <dbReference type="ARBA" id="ARBA00000085"/>
    </source>
</evidence>
<keyword evidence="4" id="KW-0808">Transferase</keyword>
<dbReference type="CDD" id="cd16917">
    <property type="entry name" value="HATPase_UhpB-NarQ-NarX-like"/>
    <property type="match status" value="1"/>
</dbReference>
<feature type="compositionally biased region" description="Low complexity" evidence="9">
    <location>
        <begin position="320"/>
        <end position="338"/>
    </location>
</feature>
<keyword evidence="7" id="KW-0067">ATP-binding</keyword>
<dbReference type="AlphaFoldDB" id="A0A4Y3QXK2"/>
<feature type="region of interest" description="Disordered" evidence="9">
    <location>
        <begin position="307"/>
        <end position="383"/>
    </location>
</feature>
<keyword evidence="10" id="KW-0812">Transmembrane</keyword>
<evidence type="ECO:0000256" key="6">
    <source>
        <dbReference type="ARBA" id="ARBA00022777"/>
    </source>
</evidence>
<keyword evidence="6" id="KW-0418">Kinase</keyword>
<evidence type="ECO:0000256" key="2">
    <source>
        <dbReference type="ARBA" id="ARBA00012438"/>
    </source>
</evidence>
<evidence type="ECO:0000256" key="8">
    <source>
        <dbReference type="ARBA" id="ARBA00023012"/>
    </source>
</evidence>
<name>A0A4Y3QXK2_STRCI</name>
<dbReference type="Gene3D" id="3.30.565.10">
    <property type="entry name" value="Histidine kinase-like ATPase, C-terminal domain"/>
    <property type="match status" value="1"/>
</dbReference>
<organism evidence="12 13">
    <name type="scientific">Streptomyces cacaoi</name>
    <dbReference type="NCBI Taxonomy" id="1898"/>
    <lineage>
        <taxon>Bacteria</taxon>
        <taxon>Bacillati</taxon>
        <taxon>Actinomycetota</taxon>
        <taxon>Actinomycetes</taxon>
        <taxon>Kitasatosporales</taxon>
        <taxon>Streptomycetaceae</taxon>
        <taxon>Streptomyces</taxon>
    </lineage>
</organism>
<dbReference type="EC" id="2.7.13.3" evidence="2"/>
<accession>A0A4Y3QXK2</accession>
<feature type="transmembrane region" description="Helical" evidence="10">
    <location>
        <begin position="120"/>
        <end position="139"/>
    </location>
</feature>
<dbReference type="GO" id="GO:0005524">
    <property type="term" value="F:ATP binding"/>
    <property type="evidence" value="ECO:0007669"/>
    <property type="project" value="UniProtKB-KW"/>
</dbReference>
<dbReference type="Gene3D" id="1.20.5.1930">
    <property type="match status" value="1"/>
</dbReference>
<evidence type="ECO:0000313" key="13">
    <source>
        <dbReference type="Proteomes" id="UP000319210"/>
    </source>
</evidence>
<keyword evidence="13" id="KW-1185">Reference proteome</keyword>
<evidence type="ECO:0000256" key="4">
    <source>
        <dbReference type="ARBA" id="ARBA00022679"/>
    </source>
</evidence>
<keyword evidence="10" id="KW-0472">Membrane</keyword>
<dbReference type="GO" id="GO:0046983">
    <property type="term" value="F:protein dimerization activity"/>
    <property type="evidence" value="ECO:0007669"/>
    <property type="project" value="InterPro"/>
</dbReference>
<feature type="compositionally biased region" description="Gly residues" evidence="9">
    <location>
        <begin position="434"/>
        <end position="451"/>
    </location>
</feature>
<dbReference type="InterPro" id="IPR050482">
    <property type="entry name" value="Sensor_HK_TwoCompSys"/>
</dbReference>
<evidence type="ECO:0000256" key="3">
    <source>
        <dbReference type="ARBA" id="ARBA00022553"/>
    </source>
</evidence>
<dbReference type="PANTHER" id="PTHR24421:SF10">
    <property type="entry name" value="NITRATE_NITRITE SENSOR PROTEIN NARQ"/>
    <property type="match status" value="1"/>
</dbReference>
<dbReference type="Pfam" id="PF07730">
    <property type="entry name" value="HisKA_3"/>
    <property type="match status" value="1"/>
</dbReference>
<keyword evidence="5" id="KW-0547">Nucleotide-binding</keyword>
<keyword evidence="10" id="KW-1133">Transmembrane helix</keyword>
<keyword evidence="3" id="KW-0597">Phosphoprotein</keyword>
<feature type="region of interest" description="Disordered" evidence="9">
    <location>
        <begin position="400"/>
        <end position="469"/>
    </location>
</feature>